<comment type="caution">
    <text evidence="2">The sequence shown here is derived from an EMBL/GenBank/DDBJ whole genome shotgun (WGS) entry which is preliminary data.</text>
</comment>
<evidence type="ECO:0000256" key="1">
    <source>
        <dbReference type="SAM" id="Phobius"/>
    </source>
</evidence>
<name>A0ABR7A0S0_9BURK</name>
<feature type="transmembrane region" description="Helical" evidence="1">
    <location>
        <begin position="57"/>
        <end position="81"/>
    </location>
</feature>
<proteinExistence type="predicted"/>
<dbReference type="EMBL" id="JACOGD010000001">
    <property type="protein sequence ID" value="MBC3930283.1"/>
    <property type="molecule type" value="Genomic_DNA"/>
</dbReference>
<keyword evidence="1" id="KW-0472">Membrane</keyword>
<organism evidence="2 3">
    <name type="scientific">Undibacterium curvum</name>
    <dbReference type="NCBI Taxonomy" id="2762294"/>
    <lineage>
        <taxon>Bacteria</taxon>
        <taxon>Pseudomonadati</taxon>
        <taxon>Pseudomonadota</taxon>
        <taxon>Betaproteobacteria</taxon>
        <taxon>Burkholderiales</taxon>
        <taxon>Oxalobacteraceae</taxon>
        <taxon>Undibacterium</taxon>
    </lineage>
</organism>
<gene>
    <name evidence="2" type="ORF">H8K43_01255</name>
</gene>
<dbReference type="Proteomes" id="UP000654304">
    <property type="component" value="Unassembled WGS sequence"/>
</dbReference>
<keyword evidence="3" id="KW-1185">Reference proteome</keyword>
<evidence type="ECO:0000313" key="2">
    <source>
        <dbReference type="EMBL" id="MBC3930283.1"/>
    </source>
</evidence>
<protein>
    <submittedName>
        <fullName evidence="2">Uncharacterized protein</fullName>
    </submittedName>
</protein>
<feature type="transmembrane region" description="Helical" evidence="1">
    <location>
        <begin position="93"/>
        <end position="116"/>
    </location>
</feature>
<evidence type="ECO:0000313" key="3">
    <source>
        <dbReference type="Proteomes" id="UP000654304"/>
    </source>
</evidence>
<accession>A0ABR7A0S0</accession>
<reference evidence="2 3" key="1">
    <citation type="submission" date="2020-08" db="EMBL/GenBank/DDBJ databases">
        <title>Novel species isolated from subtropical streams in China.</title>
        <authorList>
            <person name="Lu H."/>
        </authorList>
    </citation>
    <scope>NUCLEOTIDE SEQUENCE [LARGE SCALE GENOMIC DNA]</scope>
    <source>
        <strain evidence="2 3">CY22W</strain>
    </source>
</reference>
<dbReference type="RefSeq" id="WP_186902171.1">
    <property type="nucleotide sequence ID" value="NZ_JACOGD010000001.1"/>
</dbReference>
<sequence length="164" mass="17814">MKTIPQAKQQALCKFTVQQASVEYPDGIQQSESPDELQQEITALSQFEMSDYPAKHLIVLSACAVGACSGLVLSALARMYFNATDLVLPVLHAAVFGVLSGAITGMLTGGSLGLALHSLAMRRFEYTLSSETGCKNEDDSFSREFGSVDQIQQWKRAQGQYSQI</sequence>
<keyword evidence="1" id="KW-1133">Transmembrane helix</keyword>
<keyword evidence="1" id="KW-0812">Transmembrane</keyword>